<evidence type="ECO:0000259" key="6">
    <source>
        <dbReference type="PROSITE" id="PS50002"/>
    </source>
</evidence>
<feature type="domain" description="SH3" evidence="6">
    <location>
        <begin position="2"/>
        <end position="61"/>
    </location>
</feature>
<dbReference type="CDD" id="cd00174">
    <property type="entry name" value="SH3"/>
    <property type="match status" value="1"/>
</dbReference>
<evidence type="ECO:0000259" key="5">
    <source>
        <dbReference type="PROSITE" id="PS50001"/>
    </source>
</evidence>
<dbReference type="Gene3D" id="2.30.30.40">
    <property type="entry name" value="SH3 Domains"/>
    <property type="match status" value="3"/>
</dbReference>
<dbReference type="SUPFAM" id="SSF50044">
    <property type="entry name" value="SH3-domain"/>
    <property type="match status" value="3"/>
</dbReference>
<protein>
    <recommendedName>
        <fullName evidence="9">SH3 domain-containing protein</fullName>
    </recommendedName>
</protein>
<organism evidence="7 8">
    <name type="scientific">Intoshia linei</name>
    <dbReference type="NCBI Taxonomy" id="1819745"/>
    <lineage>
        <taxon>Eukaryota</taxon>
        <taxon>Metazoa</taxon>
        <taxon>Spiralia</taxon>
        <taxon>Lophotrochozoa</taxon>
        <taxon>Mesozoa</taxon>
        <taxon>Orthonectida</taxon>
        <taxon>Rhopaluridae</taxon>
        <taxon>Intoshia</taxon>
    </lineage>
</organism>
<evidence type="ECO:0000256" key="2">
    <source>
        <dbReference type="ARBA" id="ARBA00022999"/>
    </source>
</evidence>
<dbReference type="Gene3D" id="3.30.505.10">
    <property type="entry name" value="SH2 domain"/>
    <property type="match status" value="1"/>
</dbReference>
<evidence type="ECO:0000256" key="4">
    <source>
        <dbReference type="PROSITE-ProRule" id="PRU00192"/>
    </source>
</evidence>
<feature type="domain" description="SH3" evidence="6">
    <location>
        <begin position="371"/>
        <end position="430"/>
    </location>
</feature>
<sequence>MVEKVLVVAKFNYEAQLPCEINLEIGSKYKLIERNSLWWLIENEKKVQGLAPSNFLKESKKPLQFIKQIRNSLGKNKKLKYLKKENQLNNNENSEDYILVKSPKTESISKTKIGLKEKNLTVIKKCSVHSVEEKNTHKKLYKSNSMRSINYKCQIRNYCPSKISLGSMDSINEILDLDGISTKKKNKFTLFNPIMMHRRCSDNAITIKKRVDTDVNKKKDEGHQFDAKLEISTADGMAYVRYSYDSLMSDELSIKKGDILSILFKSKDGWWYGEKTNIIHDPNKPHSFYIHTAMKKDSMDNIVKKCHDIKQSGWFPSNYVLPLCQDDEETARIMLSSDFKTNVKKNRNKKTKSTTIRDENYKNTLYKNQKRNIKYAKAKVNHDTSENRGISLKIGDIVEVLKEQRGILMVRDQSDYVGYVPSCVMEFIESLRDTKNKNEISKNVKKVKMFNINQNPVPVNIDTNMTPLINDLANMHLTYTTESALKQSKSVDVNDNNSYLSLLDCYTNSDEKFMSPSVPLPKKSFSNNEDNIISETDETIKFDKIIEPDSLNIKSKCGDPIYDVPTVPQRKFVLIKEIEDSRCYYSKFNHEMSQVLLSQEKHASGVFLIRPSNNEGQYTLVVKGQEKLRNFRMQIVDNDKIQIGAKDFQSFYEMIKYYSFNPLFKNEVETIFLTGSA</sequence>
<dbReference type="InterPro" id="IPR036860">
    <property type="entry name" value="SH2_dom_sf"/>
</dbReference>
<name>A0A177BD38_9BILA</name>
<dbReference type="PRINTS" id="PR00452">
    <property type="entry name" value="SH3DOMAIN"/>
</dbReference>
<dbReference type="Pfam" id="PF00017">
    <property type="entry name" value="SH2"/>
    <property type="match status" value="1"/>
</dbReference>
<dbReference type="AlphaFoldDB" id="A0A177BD38"/>
<keyword evidence="2 3" id="KW-0727">SH2 domain</keyword>
<comment type="caution">
    <text evidence="7">The sequence shown here is derived from an EMBL/GenBank/DDBJ whole genome shotgun (WGS) entry which is preliminary data.</text>
</comment>
<dbReference type="PANTHER" id="PTHR46037">
    <property type="entry name" value="PROTEIN ENHANCER OF SEVENLESS 2B"/>
    <property type="match status" value="1"/>
</dbReference>
<evidence type="ECO:0000313" key="8">
    <source>
        <dbReference type="Proteomes" id="UP000078046"/>
    </source>
</evidence>
<evidence type="ECO:0008006" key="9">
    <source>
        <dbReference type="Google" id="ProtNLM"/>
    </source>
</evidence>
<dbReference type="Proteomes" id="UP000078046">
    <property type="component" value="Unassembled WGS sequence"/>
</dbReference>
<keyword evidence="8" id="KW-1185">Reference proteome</keyword>
<dbReference type="SUPFAM" id="SSF55550">
    <property type="entry name" value="SH2 domain"/>
    <property type="match status" value="1"/>
</dbReference>
<dbReference type="SMART" id="SM00252">
    <property type="entry name" value="SH2"/>
    <property type="match status" value="1"/>
</dbReference>
<keyword evidence="1 4" id="KW-0728">SH3 domain</keyword>
<dbReference type="PROSITE" id="PS50002">
    <property type="entry name" value="SH3"/>
    <property type="match status" value="3"/>
</dbReference>
<dbReference type="SMART" id="SM00326">
    <property type="entry name" value="SH3"/>
    <property type="match status" value="3"/>
</dbReference>
<dbReference type="InterPro" id="IPR001452">
    <property type="entry name" value="SH3_domain"/>
</dbReference>
<dbReference type="InterPro" id="IPR036028">
    <property type="entry name" value="SH3-like_dom_sf"/>
</dbReference>
<dbReference type="EMBL" id="LWCA01000003">
    <property type="protein sequence ID" value="OAF72125.1"/>
    <property type="molecule type" value="Genomic_DNA"/>
</dbReference>
<dbReference type="PROSITE" id="PS50001">
    <property type="entry name" value="SH2"/>
    <property type="match status" value="1"/>
</dbReference>
<reference evidence="7 8" key="1">
    <citation type="submission" date="2016-04" db="EMBL/GenBank/DDBJ databases">
        <title>The genome of Intoshia linei affirms orthonectids as highly simplified spiralians.</title>
        <authorList>
            <person name="Mikhailov K.V."/>
            <person name="Slusarev G.S."/>
            <person name="Nikitin M.A."/>
            <person name="Logacheva M.D."/>
            <person name="Penin A."/>
            <person name="Aleoshin V."/>
            <person name="Panchin Y.V."/>
        </authorList>
    </citation>
    <scope>NUCLEOTIDE SEQUENCE [LARGE SCALE GENOMIC DNA]</scope>
    <source>
        <strain evidence="7">Intl2013</strain>
        <tissue evidence="7">Whole animal</tissue>
    </source>
</reference>
<dbReference type="InterPro" id="IPR043539">
    <property type="entry name" value="Grb2-like"/>
</dbReference>
<accession>A0A177BD38</accession>
<evidence type="ECO:0000313" key="7">
    <source>
        <dbReference type="EMBL" id="OAF72125.1"/>
    </source>
</evidence>
<feature type="domain" description="SH3" evidence="6">
    <location>
        <begin position="233"/>
        <end position="325"/>
    </location>
</feature>
<proteinExistence type="predicted"/>
<evidence type="ECO:0000256" key="1">
    <source>
        <dbReference type="ARBA" id="ARBA00022443"/>
    </source>
</evidence>
<feature type="domain" description="SH2" evidence="5">
    <location>
        <begin position="583"/>
        <end position="659"/>
    </location>
</feature>
<dbReference type="OrthoDB" id="28357at2759"/>
<evidence type="ECO:0000256" key="3">
    <source>
        <dbReference type="PROSITE-ProRule" id="PRU00191"/>
    </source>
</evidence>
<gene>
    <name evidence="7" type="ORF">A3Q56_00066</name>
</gene>
<dbReference type="InterPro" id="IPR000980">
    <property type="entry name" value="SH2"/>
</dbReference>
<dbReference type="Pfam" id="PF00018">
    <property type="entry name" value="SH3_1"/>
    <property type="match status" value="2"/>
</dbReference>